<evidence type="ECO:0000256" key="7">
    <source>
        <dbReference type="ARBA" id="ARBA00023004"/>
    </source>
</evidence>
<feature type="binding site" description="covalent" evidence="8">
    <location>
        <position position="64"/>
    </location>
    <ligand>
        <name>heme c</name>
        <dbReference type="ChEBI" id="CHEBI:61717"/>
        <label>1</label>
    </ligand>
</feature>
<dbReference type="InterPro" id="IPR036909">
    <property type="entry name" value="Cyt_c-like_dom_sf"/>
</dbReference>
<dbReference type="HOGENOM" id="CLU_034652_3_1_7"/>
<keyword evidence="13" id="KW-1185">Reference proteome</keyword>
<dbReference type="EC" id="1.11.1.5" evidence="12"/>
<dbReference type="SUPFAM" id="SSF46626">
    <property type="entry name" value="Cytochrome c"/>
    <property type="match status" value="2"/>
</dbReference>
<dbReference type="PROSITE" id="PS51007">
    <property type="entry name" value="CYTC"/>
    <property type="match status" value="2"/>
</dbReference>
<dbReference type="InterPro" id="IPR009056">
    <property type="entry name" value="Cyt_c-like_dom"/>
</dbReference>
<dbReference type="eggNOG" id="COG1858">
    <property type="taxonomic scope" value="Bacteria"/>
</dbReference>
<dbReference type="GO" id="GO:0009055">
    <property type="term" value="F:electron transfer activity"/>
    <property type="evidence" value="ECO:0007669"/>
    <property type="project" value="InterPro"/>
</dbReference>
<evidence type="ECO:0000313" key="13">
    <source>
        <dbReference type="Proteomes" id="UP000001880"/>
    </source>
</evidence>
<dbReference type="InterPro" id="IPR004852">
    <property type="entry name" value="Di-haem_cyt_c_peroxidsae"/>
</dbReference>
<feature type="domain" description="Cytochrome c" evidence="11">
    <location>
        <begin position="42"/>
        <end position="151"/>
    </location>
</feature>
<dbReference type="PIRSF" id="PIRSF000294">
    <property type="entry name" value="Cytochrome-c_peroxidase"/>
    <property type="match status" value="1"/>
</dbReference>
<keyword evidence="5" id="KW-0574">Periplasm</keyword>
<feature type="domain" description="Cytochrome c" evidence="11">
    <location>
        <begin position="194"/>
        <end position="291"/>
    </location>
</feature>
<reference evidence="12 13" key="1">
    <citation type="journal article" date="2010" name="Stand. Genomic Sci.">
        <title>Complete genome sequence of Haliangium ochraceum type strain (SMP-2).</title>
        <authorList>
            <consortium name="US DOE Joint Genome Institute (JGI-PGF)"/>
            <person name="Ivanova N."/>
            <person name="Daum C."/>
            <person name="Lang E."/>
            <person name="Abt B."/>
            <person name="Kopitz M."/>
            <person name="Saunders E."/>
            <person name="Lapidus A."/>
            <person name="Lucas S."/>
            <person name="Glavina Del Rio T."/>
            <person name="Nolan M."/>
            <person name="Tice H."/>
            <person name="Copeland A."/>
            <person name="Cheng J.F."/>
            <person name="Chen F."/>
            <person name="Bruce D."/>
            <person name="Goodwin L."/>
            <person name="Pitluck S."/>
            <person name="Mavromatis K."/>
            <person name="Pati A."/>
            <person name="Mikhailova N."/>
            <person name="Chen A."/>
            <person name="Palaniappan K."/>
            <person name="Land M."/>
            <person name="Hauser L."/>
            <person name="Chang Y.J."/>
            <person name="Jeffries C.D."/>
            <person name="Detter J.C."/>
            <person name="Brettin T."/>
            <person name="Rohde M."/>
            <person name="Goker M."/>
            <person name="Bristow J."/>
            <person name="Markowitz V."/>
            <person name="Eisen J.A."/>
            <person name="Hugenholtz P."/>
            <person name="Kyrpides N.C."/>
            <person name="Klenk H.P."/>
        </authorList>
    </citation>
    <scope>NUCLEOTIDE SEQUENCE [LARGE SCALE GENOMIC DNA]</scope>
    <source>
        <strain evidence="13">DSM 14365 / CIP 107738 / JCM 11303 / AJ 13395 / SMP-2</strain>
    </source>
</reference>
<evidence type="ECO:0000256" key="4">
    <source>
        <dbReference type="ARBA" id="ARBA00022729"/>
    </source>
</evidence>
<dbReference type="RefSeq" id="WP_012829421.1">
    <property type="nucleotide sequence ID" value="NC_013440.1"/>
</dbReference>
<evidence type="ECO:0000259" key="11">
    <source>
        <dbReference type="PROSITE" id="PS51007"/>
    </source>
</evidence>
<evidence type="ECO:0000256" key="9">
    <source>
        <dbReference type="PIRSR" id="PIRSR000294-2"/>
    </source>
</evidence>
<feature type="binding site" description="axial binding residue" evidence="9">
    <location>
        <position position="213"/>
    </location>
    <ligand>
        <name>heme c</name>
        <dbReference type="ChEBI" id="CHEBI:61717"/>
        <label>2</label>
    </ligand>
    <ligandPart>
        <name>Fe</name>
        <dbReference type="ChEBI" id="CHEBI:18248"/>
    </ligandPart>
</feature>
<organism evidence="12 13">
    <name type="scientific">Haliangium ochraceum (strain DSM 14365 / JCM 11303 / SMP-2)</name>
    <dbReference type="NCBI Taxonomy" id="502025"/>
    <lineage>
        <taxon>Bacteria</taxon>
        <taxon>Pseudomonadati</taxon>
        <taxon>Myxococcota</taxon>
        <taxon>Polyangia</taxon>
        <taxon>Haliangiales</taxon>
        <taxon>Kofleriaceae</taxon>
        <taxon>Haliangium</taxon>
    </lineage>
</organism>
<dbReference type="KEGG" id="hoh:Hoch_4328"/>
<dbReference type="Gene3D" id="1.10.760.10">
    <property type="entry name" value="Cytochrome c-like domain"/>
    <property type="match status" value="2"/>
</dbReference>
<dbReference type="GO" id="GO:0004130">
    <property type="term" value="F:cytochrome-c peroxidase activity"/>
    <property type="evidence" value="ECO:0007669"/>
    <property type="project" value="UniProtKB-EC"/>
</dbReference>
<dbReference type="Proteomes" id="UP000001880">
    <property type="component" value="Chromosome"/>
</dbReference>
<evidence type="ECO:0000256" key="6">
    <source>
        <dbReference type="ARBA" id="ARBA00023002"/>
    </source>
</evidence>
<dbReference type="PANTHER" id="PTHR30600">
    <property type="entry name" value="CYTOCHROME C PEROXIDASE-RELATED"/>
    <property type="match status" value="1"/>
</dbReference>
<keyword evidence="3 9" id="KW-0479">Metal-binding</keyword>
<keyword evidence="6 12" id="KW-0560">Oxidoreductase</keyword>
<evidence type="ECO:0000256" key="1">
    <source>
        <dbReference type="ARBA" id="ARBA00004418"/>
    </source>
</evidence>
<keyword evidence="4" id="KW-0732">Signal</keyword>
<feature type="binding site" description="covalent" evidence="8">
    <location>
        <position position="212"/>
    </location>
    <ligand>
        <name>heme c</name>
        <dbReference type="ChEBI" id="CHEBI:61717"/>
        <label>2</label>
    </ligand>
</feature>
<evidence type="ECO:0000256" key="10">
    <source>
        <dbReference type="SAM" id="MobiDB-lite"/>
    </source>
</evidence>
<dbReference type="STRING" id="502025.Hoch_4328"/>
<evidence type="ECO:0000313" key="12">
    <source>
        <dbReference type="EMBL" id="ACY16823.1"/>
    </source>
</evidence>
<feature type="binding site" description="axial binding residue" evidence="9">
    <location>
        <position position="68"/>
    </location>
    <ligand>
        <name>heme c</name>
        <dbReference type="ChEBI" id="CHEBI:61717"/>
        <label>1</label>
    </ligand>
    <ligandPart>
        <name>Fe</name>
        <dbReference type="ChEBI" id="CHEBI:18248"/>
    </ligandPart>
</feature>
<comment type="subcellular location">
    <subcellularLocation>
        <location evidence="1">Periplasm</location>
    </subcellularLocation>
</comment>
<gene>
    <name evidence="12" type="ordered locus">Hoch_4328</name>
</gene>
<accession>D0LMB7</accession>
<keyword evidence="2 8" id="KW-0349">Heme</keyword>
<keyword evidence="7 9" id="KW-0408">Iron</keyword>
<name>D0LMB7_HALO1</name>
<dbReference type="GO" id="GO:0020037">
    <property type="term" value="F:heme binding"/>
    <property type="evidence" value="ECO:0007669"/>
    <property type="project" value="InterPro"/>
</dbReference>
<evidence type="ECO:0000256" key="2">
    <source>
        <dbReference type="ARBA" id="ARBA00022617"/>
    </source>
</evidence>
<dbReference type="GO" id="GO:0046872">
    <property type="term" value="F:metal ion binding"/>
    <property type="evidence" value="ECO:0007669"/>
    <property type="project" value="UniProtKB-KW"/>
</dbReference>
<dbReference type="PANTHER" id="PTHR30600:SF10">
    <property type="entry name" value="BLL6722 PROTEIN"/>
    <property type="match status" value="1"/>
</dbReference>
<sequence>MDQQRETIASLVEAADLSVAPASIDPHIWDVIVPDDNGQTPERVALGEKLYFDVRLSADGTVACATCHDVTRSFTDRRPMSEGIGGKVGRRNAPTTMNAALLGTQFWDGRAATLEAQAVLPITNPIEMGQPSPDAAVAAIADDPEYQQMFQAAYGRPVNIDDIGRALAAFERTLIFLDAPFDRYVAGDADAMSPAAIAGWRLFNGKARCVTCHPISIANPIGSDNRFHNIGVSARVQDFESLAKQALALLEEDDSADKIDQLALETDANQLGRFLVTQNYSDVGAFRTSQMRNVGITAPYMHDGTLQTLWDVMDHYNKGGEPHIYLDGGIEPLALSEGEIDQLVAFMFALTDVRFKDLSEQERARQRELASKQRPFRNTARAERKIVTFTSSPNAAPN</sequence>
<comment type="PTM">
    <text evidence="8">Binds 2 heme groups per subunit.</text>
</comment>
<feature type="compositionally biased region" description="Polar residues" evidence="10">
    <location>
        <begin position="388"/>
        <end position="398"/>
    </location>
</feature>
<keyword evidence="12" id="KW-0575">Peroxidase</keyword>
<protein>
    <submittedName>
        <fullName evidence="12">Cytochrome-c peroxidase</fullName>
        <ecNumber evidence="12">1.11.1.5</ecNumber>
    </submittedName>
</protein>
<proteinExistence type="predicted"/>
<dbReference type="Pfam" id="PF03150">
    <property type="entry name" value="CCP_MauG"/>
    <property type="match status" value="1"/>
</dbReference>
<evidence type="ECO:0000256" key="5">
    <source>
        <dbReference type="ARBA" id="ARBA00022764"/>
    </source>
</evidence>
<feature type="binding site" description="covalent" evidence="8">
    <location>
        <position position="67"/>
    </location>
    <ligand>
        <name>heme c</name>
        <dbReference type="ChEBI" id="CHEBI:61717"/>
        <label>1</label>
    </ligand>
</feature>
<dbReference type="EMBL" id="CP001804">
    <property type="protein sequence ID" value="ACY16823.1"/>
    <property type="molecule type" value="Genomic_DNA"/>
</dbReference>
<dbReference type="AlphaFoldDB" id="D0LMB7"/>
<dbReference type="GO" id="GO:0042597">
    <property type="term" value="C:periplasmic space"/>
    <property type="evidence" value="ECO:0007669"/>
    <property type="project" value="UniProtKB-SubCell"/>
</dbReference>
<evidence type="ECO:0000256" key="8">
    <source>
        <dbReference type="PIRSR" id="PIRSR000294-1"/>
    </source>
</evidence>
<comment type="cofactor">
    <cofactor evidence="8">
        <name>heme</name>
        <dbReference type="ChEBI" id="CHEBI:30413"/>
    </cofactor>
    <text evidence="8">Binds 2 heme groups.</text>
</comment>
<evidence type="ECO:0000256" key="3">
    <source>
        <dbReference type="ARBA" id="ARBA00022723"/>
    </source>
</evidence>
<feature type="binding site" description="covalent" evidence="8">
    <location>
        <position position="209"/>
    </location>
    <ligand>
        <name>heme c</name>
        <dbReference type="ChEBI" id="CHEBI:61717"/>
        <label>2</label>
    </ligand>
</feature>
<dbReference type="InterPro" id="IPR051395">
    <property type="entry name" value="Cytochrome_c_Peroxidase/MauG"/>
</dbReference>
<feature type="region of interest" description="Disordered" evidence="10">
    <location>
        <begin position="366"/>
        <end position="398"/>
    </location>
</feature>
<dbReference type="InterPro" id="IPR026259">
    <property type="entry name" value="MauG/Cytc_peroxidase"/>
</dbReference>